<protein>
    <submittedName>
        <fullName evidence="7">NAD(P)/FAD-dependent oxidoreductase</fullName>
    </submittedName>
</protein>
<dbReference type="InterPro" id="IPR020946">
    <property type="entry name" value="Flavin_mOase-like"/>
</dbReference>
<keyword evidence="4" id="KW-0274">FAD</keyword>
<comment type="similarity">
    <text evidence="1">Belongs to the FMO family.</text>
</comment>
<dbReference type="InterPro" id="IPR036188">
    <property type="entry name" value="FAD/NAD-bd_sf"/>
</dbReference>
<keyword evidence="8" id="KW-1185">Reference proteome</keyword>
<dbReference type="PANTHER" id="PTHR23023">
    <property type="entry name" value="DIMETHYLANILINE MONOOXYGENASE"/>
    <property type="match status" value="1"/>
</dbReference>
<evidence type="ECO:0000256" key="3">
    <source>
        <dbReference type="ARBA" id="ARBA00022630"/>
    </source>
</evidence>
<reference evidence="8" key="1">
    <citation type="journal article" date="2019" name="Int. J. Syst. Evol. Microbiol.">
        <title>The Global Catalogue of Microorganisms (GCM) 10K type strain sequencing project: providing services to taxonomists for standard genome sequencing and annotation.</title>
        <authorList>
            <consortium name="The Broad Institute Genomics Platform"/>
            <consortium name="The Broad Institute Genome Sequencing Center for Infectious Disease"/>
            <person name="Wu L."/>
            <person name="Ma J."/>
        </authorList>
    </citation>
    <scope>NUCLEOTIDE SEQUENCE [LARGE SCALE GENOMIC DNA]</scope>
    <source>
        <strain evidence="8">JCM 17975</strain>
    </source>
</reference>
<dbReference type="RefSeq" id="WP_345376595.1">
    <property type="nucleotide sequence ID" value="NZ_BAABHM010000036.1"/>
</dbReference>
<evidence type="ECO:0000256" key="4">
    <source>
        <dbReference type="ARBA" id="ARBA00022827"/>
    </source>
</evidence>
<evidence type="ECO:0000256" key="1">
    <source>
        <dbReference type="ARBA" id="ARBA00009183"/>
    </source>
</evidence>
<dbReference type="InterPro" id="IPR000960">
    <property type="entry name" value="Flavin_mOase"/>
</dbReference>
<evidence type="ECO:0000256" key="6">
    <source>
        <dbReference type="ARBA" id="ARBA00023002"/>
    </source>
</evidence>
<proteinExistence type="inferred from homology"/>
<comment type="caution">
    <text evidence="7">The sequence shown here is derived from an EMBL/GenBank/DDBJ whole genome shotgun (WGS) entry which is preliminary data.</text>
</comment>
<comment type="similarity">
    <text evidence="2">Belongs to the FAD-binding monooxygenase family.</text>
</comment>
<dbReference type="EMBL" id="BAABHM010000036">
    <property type="protein sequence ID" value="GAA4723475.1"/>
    <property type="molecule type" value="Genomic_DNA"/>
</dbReference>
<evidence type="ECO:0000256" key="5">
    <source>
        <dbReference type="ARBA" id="ARBA00022857"/>
    </source>
</evidence>
<keyword evidence="6" id="KW-0560">Oxidoreductase</keyword>
<evidence type="ECO:0000313" key="8">
    <source>
        <dbReference type="Proteomes" id="UP001500843"/>
    </source>
</evidence>
<dbReference type="SUPFAM" id="SSF51905">
    <property type="entry name" value="FAD/NAD(P)-binding domain"/>
    <property type="match status" value="1"/>
</dbReference>
<name>A0ABP8Y8U4_9MICO</name>
<accession>A0ABP8Y8U4</accession>
<dbReference type="Gene3D" id="3.50.50.60">
    <property type="entry name" value="FAD/NAD(P)-binding domain"/>
    <property type="match status" value="1"/>
</dbReference>
<evidence type="ECO:0000313" key="7">
    <source>
        <dbReference type="EMBL" id="GAA4723475.1"/>
    </source>
</evidence>
<dbReference type="Pfam" id="PF00743">
    <property type="entry name" value="FMO-like"/>
    <property type="match status" value="1"/>
</dbReference>
<dbReference type="PIRSF" id="PIRSF000332">
    <property type="entry name" value="FMO"/>
    <property type="match status" value="1"/>
</dbReference>
<dbReference type="Proteomes" id="UP001500843">
    <property type="component" value="Unassembled WGS sequence"/>
</dbReference>
<gene>
    <name evidence="7" type="ORF">GCM10023198_55410</name>
</gene>
<dbReference type="InterPro" id="IPR050346">
    <property type="entry name" value="FMO-like"/>
</dbReference>
<keyword evidence="3" id="KW-0285">Flavoprotein</keyword>
<keyword evidence="5" id="KW-0521">NADP</keyword>
<dbReference type="PRINTS" id="PR00370">
    <property type="entry name" value="FMOXYGENASE"/>
</dbReference>
<sequence>MTESLIVGFEEAKGLALRIAVVGAGFAGIAHARVLTELGHEVVVFEKAPDVGGVWSATRRYTGLRTQNNRKSYAFSDMPMPKDYPEWPTGEQVQAYLERYVRSYGLVPVLRLSTEVVHVVPTPDDDGWLITARPLGASLRPPERFDHLVIANGIFSDPVIPHFDGYPDFVRSGGRLAASSQLTDVESVRGKHVVVVGYGKSACDIAAEIGHVAASTTVVARHLLWKMPKRIAGAFNFKYLLLTRMGENLFQYQTQKSGMERFLHGSGSGLRQGVLTRVGSVVSSQLGLKKLGLVPRGEFSDIARSTVSLSTDGFYEQVAAGTIAVHRDTEIDRFVIADGQPMVELSNGESVKADVVVCGTGFNQRVPFLGDVVTKRLLDERGNFQLWKHILPHDVPNLTFAGYNSSFFSPLSAEVGALWVGAHLAGVLDLPPLAERRARVAERLRWMEQRTNGRHARGTNVLPFSLHNIDETLEDLDIDVSPSIRAMQWLLPVNPGAYSGLLAKLKKKIAKAQATAAV</sequence>
<evidence type="ECO:0000256" key="2">
    <source>
        <dbReference type="ARBA" id="ARBA00010139"/>
    </source>
</evidence>
<organism evidence="7 8">
    <name type="scientific">Promicromonospora umidemergens</name>
    <dbReference type="NCBI Taxonomy" id="629679"/>
    <lineage>
        <taxon>Bacteria</taxon>
        <taxon>Bacillati</taxon>
        <taxon>Actinomycetota</taxon>
        <taxon>Actinomycetes</taxon>
        <taxon>Micrococcales</taxon>
        <taxon>Promicromonosporaceae</taxon>
        <taxon>Promicromonospora</taxon>
    </lineage>
</organism>